<dbReference type="Pfam" id="PF01171">
    <property type="entry name" value="ATP_bind_3"/>
    <property type="match status" value="1"/>
</dbReference>
<organism evidence="10">
    <name type="scientific">Acididesulfobacillus acetoxydans</name>
    <dbReference type="NCBI Taxonomy" id="1561005"/>
    <lineage>
        <taxon>Bacteria</taxon>
        <taxon>Bacillati</taxon>
        <taxon>Bacillota</taxon>
        <taxon>Clostridia</taxon>
        <taxon>Eubacteriales</taxon>
        <taxon>Peptococcaceae</taxon>
        <taxon>Acididesulfobacillus</taxon>
    </lineage>
</organism>
<evidence type="ECO:0000256" key="7">
    <source>
        <dbReference type="ARBA" id="ARBA00048539"/>
    </source>
</evidence>
<keyword evidence="2 8" id="KW-0963">Cytoplasm</keyword>
<dbReference type="SUPFAM" id="SSF52402">
    <property type="entry name" value="Adenine nucleotide alpha hydrolases-like"/>
    <property type="match status" value="1"/>
</dbReference>
<evidence type="ECO:0000256" key="6">
    <source>
        <dbReference type="ARBA" id="ARBA00022840"/>
    </source>
</evidence>
<comment type="function">
    <text evidence="8">Ligates lysine onto the cytidine present at position 34 of the AUA codon-specific tRNA(Ile) that contains the anticodon CAU, in an ATP-dependent manner. Cytidine is converted to lysidine, thus changing the amino acid specificity of the tRNA from methionine to isoleucine.</text>
</comment>
<dbReference type="Pfam" id="PF11734">
    <property type="entry name" value="TilS_C"/>
    <property type="match status" value="1"/>
</dbReference>
<protein>
    <recommendedName>
        <fullName evidence="8">tRNA(Ile)-lysidine synthase</fullName>
        <ecNumber evidence="8">6.3.4.19</ecNumber>
    </recommendedName>
    <alternativeName>
        <fullName evidence="8">tRNA(Ile)-2-lysyl-cytidine synthase</fullName>
    </alternativeName>
    <alternativeName>
        <fullName evidence="8">tRNA(Ile)-lysidine synthetase</fullName>
    </alternativeName>
</protein>
<reference evidence="11" key="1">
    <citation type="submission" date="2014-11" db="EMBL/GenBank/DDBJ databases">
        <authorList>
            <person name="Hornung B.V."/>
        </authorList>
    </citation>
    <scope>NUCLEOTIDE SEQUENCE</scope>
    <source>
        <strain evidence="11">INE</strain>
    </source>
</reference>
<keyword evidence="12" id="KW-1185">Reference proteome</keyword>
<keyword evidence="3 8" id="KW-0436">Ligase</keyword>
<accession>A0A8S0W1U3</accession>
<comment type="similarity">
    <text evidence="8">Belongs to the tRNA(Ile)-lysidine synthase family.</text>
</comment>
<dbReference type="GO" id="GO:0032267">
    <property type="term" value="F:tRNA(Ile)-lysidine synthase activity"/>
    <property type="evidence" value="ECO:0007669"/>
    <property type="project" value="UniProtKB-EC"/>
</dbReference>
<evidence type="ECO:0000256" key="1">
    <source>
        <dbReference type="ARBA" id="ARBA00004496"/>
    </source>
</evidence>
<keyword evidence="5 8" id="KW-0547">Nucleotide-binding</keyword>
<evidence type="ECO:0000313" key="12">
    <source>
        <dbReference type="Proteomes" id="UP001071230"/>
    </source>
</evidence>
<dbReference type="KEGG" id="aacx:DEACI_0542"/>
<dbReference type="PANTHER" id="PTHR43033">
    <property type="entry name" value="TRNA(ILE)-LYSIDINE SYNTHASE-RELATED"/>
    <property type="match status" value="1"/>
</dbReference>
<comment type="catalytic activity">
    <reaction evidence="7 8">
        <text>cytidine(34) in tRNA(Ile2) + L-lysine + ATP = lysidine(34) in tRNA(Ile2) + AMP + diphosphate + H(+)</text>
        <dbReference type="Rhea" id="RHEA:43744"/>
        <dbReference type="Rhea" id="RHEA-COMP:10625"/>
        <dbReference type="Rhea" id="RHEA-COMP:10670"/>
        <dbReference type="ChEBI" id="CHEBI:15378"/>
        <dbReference type="ChEBI" id="CHEBI:30616"/>
        <dbReference type="ChEBI" id="CHEBI:32551"/>
        <dbReference type="ChEBI" id="CHEBI:33019"/>
        <dbReference type="ChEBI" id="CHEBI:82748"/>
        <dbReference type="ChEBI" id="CHEBI:83665"/>
        <dbReference type="ChEBI" id="CHEBI:456215"/>
        <dbReference type="EC" id="6.3.4.19"/>
    </reaction>
</comment>
<dbReference type="GO" id="GO:0005737">
    <property type="term" value="C:cytoplasm"/>
    <property type="evidence" value="ECO:0007669"/>
    <property type="project" value="UniProtKB-SubCell"/>
</dbReference>
<dbReference type="Gene3D" id="3.40.50.620">
    <property type="entry name" value="HUPs"/>
    <property type="match status" value="1"/>
</dbReference>
<dbReference type="CDD" id="cd01992">
    <property type="entry name" value="TilS_N"/>
    <property type="match status" value="1"/>
</dbReference>
<dbReference type="EMBL" id="LR746496">
    <property type="protein sequence ID" value="CAA7599908.1"/>
    <property type="molecule type" value="Genomic_DNA"/>
</dbReference>
<feature type="domain" description="Lysidine-tRNA(Ile) synthetase C-terminal" evidence="9">
    <location>
        <begin position="411"/>
        <end position="482"/>
    </location>
</feature>
<dbReference type="GO" id="GO:0006400">
    <property type="term" value="P:tRNA modification"/>
    <property type="evidence" value="ECO:0007669"/>
    <property type="project" value="UniProtKB-UniRule"/>
</dbReference>
<comment type="subcellular location">
    <subcellularLocation>
        <location evidence="1 8">Cytoplasm</location>
    </subcellularLocation>
</comment>
<evidence type="ECO:0000256" key="3">
    <source>
        <dbReference type="ARBA" id="ARBA00022598"/>
    </source>
</evidence>
<gene>
    <name evidence="8" type="primary">tilS</name>
    <name evidence="10" type="ORF">DEACI_0542</name>
    <name evidence="11" type="ORF">DEACI_3430</name>
</gene>
<dbReference type="NCBIfam" id="TIGR02432">
    <property type="entry name" value="lysidine_TilS_N"/>
    <property type="match status" value="1"/>
</dbReference>
<dbReference type="AlphaFoldDB" id="A0A8S0W1U3"/>
<evidence type="ECO:0000313" key="10">
    <source>
        <dbReference type="EMBL" id="CAA7599908.1"/>
    </source>
</evidence>
<feature type="binding site" evidence="8">
    <location>
        <begin position="25"/>
        <end position="30"/>
    </location>
    <ligand>
        <name>ATP</name>
        <dbReference type="ChEBI" id="CHEBI:30616"/>
    </ligand>
</feature>
<proteinExistence type="inferred from homology"/>
<evidence type="ECO:0000256" key="2">
    <source>
        <dbReference type="ARBA" id="ARBA00022490"/>
    </source>
</evidence>
<dbReference type="PANTHER" id="PTHR43033:SF1">
    <property type="entry name" value="TRNA(ILE)-LYSIDINE SYNTHASE-RELATED"/>
    <property type="match status" value="1"/>
</dbReference>
<dbReference type="EMBL" id="CDGJ01000105">
    <property type="protein sequence ID" value="CEJ08948.1"/>
    <property type="molecule type" value="Genomic_DNA"/>
</dbReference>
<dbReference type="SMART" id="SM00977">
    <property type="entry name" value="TilS_C"/>
    <property type="match status" value="1"/>
</dbReference>
<keyword evidence="6 8" id="KW-0067">ATP-binding</keyword>
<dbReference type="SUPFAM" id="SSF82829">
    <property type="entry name" value="MesJ substrate recognition domain-like"/>
    <property type="match status" value="1"/>
</dbReference>
<dbReference type="GO" id="GO:0005524">
    <property type="term" value="F:ATP binding"/>
    <property type="evidence" value="ECO:0007669"/>
    <property type="project" value="UniProtKB-UniRule"/>
</dbReference>
<dbReference type="HAMAP" id="MF_01161">
    <property type="entry name" value="tRNA_Ile_lys_synt"/>
    <property type="match status" value="1"/>
</dbReference>
<dbReference type="InterPro" id="IPR012796">
    <property type="entry name" value="Lysidine-tRNA-synth_C"/>
</dbReference>
<evidence type="ECO:0000256" key="5">
    <source>
        <dbReference type="ARBA" id="ARBA00022741"/>
    </source>
</evidence>
<dbReference type="InterPro" id="IPR014729">
    <property type="entry name" value="Rossmann-like_a/b/a_fold"/>
</dbReference>
<keyword evidence="4 8" id="KW-0819">tRNA processing</keyword>
<comment type="domain">
    <text evidence="8">The N-terminal region contains the highly conserved SGGXDS motif, predicted to be a P-loop motif involved in ATP binding.</text>
</comment>
<sequence length="494" mass="55397">MYRRLRAQVLPELIPARSRILVAISGGPDSVALSHILWRYSREAKEREITLVLSHVNHRARPEAEDEARMVVRLGREWGIPCLVHEFKAKDYAKEIGLSFQEAARNWRYARWQEDMRREGCQLLATAHHLNDQAETILYRLLRGSGSAGLAGIYPQRNGVIRPLLSVRKEEILAYCREENLPYALDRSNEEPVYARNRIRLELIPLLLERYNPRLLEVLGRTGDLMRWDEEYLAAAAAAEWEKYVREESSEGVCLSPEVFGLAPALFSRLLRRAAAVAGGEPRGLGYVYVEQIRQSRGISGWRQDLPGIVVSIDEKGLWLLPRAAAAGKNRPGISESEECPGTAGETEIFRQVPWDRFTVCGKTGLEVGLFRDCEDGGANGKYPAGNGERGKGAAILVLDSASLRGAREPLVVRTRRPGDKMWFRGVGHKSLKKICQEAGIPSGQREKMLLLASGNEVIWLPPLRKSDLFAPREGGRNVCCILRPTKDPSPEIP</sequence>
<dbReference type="EC" id="6.3.4.19" evidence="8"/>
<dbReference type="Proteomes" id="UP000836597">
    <property type="component" value="Chromosome"/>
</dbReference>
<dbReference type="SUPFAM" id="SSF56037">
    <property type="entry name" value="PheT/TilS domain"/>
    <property type="match status" value="1"/>
</dbReference>
<dbReference type="InterPro" id="IPR012795">
    <property type="entry name" value="tRNA_Ile_lys_synt_N"/>
</dbReference>
<dbReference type="InterPro" id="IPR011063">
    <property type="entry name" value="TilS/TtcA_N"/>
</dbReference>
<evidence type="ECO:0000256" key="4">
    <source>
        <dbReference type="ARBA" id="ARBA00022694"/>
    </source>
</evidence>
<evidence type="ECO:0000256" key="8">
    <source>
        <dbReference type="HAMAP-Rule" id="MF_01161"/>
    </source>
</evidence>
<reference evidence="10" key="2">
    <citation type="submission" date="2020-01" db="EMBL/GenBank/DDBJ databases">
        <authorList>
            <person name="Hornung B."/>
        </authorList>
    </citation>
    <scope>NUCLEOTIDE SEQUENCE</scope>
    <source>
        <strain evidence="10">PacBioINE</strain>
    </source>
</reference>
<dbReference type="NCBIfam" id="TIGR02433">
    <property type="entry name" value="lysidine_TilS_C"/>
    <property type="match status" value="1"/>
</dbReference>
<evidence type="ECO:0000259" key="9">
    <source>
        <dbReference type="SMART" id="SM00977"/>
    </source>
</evidence>
<dbReference type="Proteomes" id="UP001071230">
    <property type="component" value="Unassembled WGS sequence"/>
</dbReference>
<dbReference type="InterPro" id="IPR012094">
    <property type="entry name" value="tRNA_Ile_lys_synt"/>
</dbReference>
<name>A0A8S0W1U3_9FIRM</name>
<evidence type="ECO:0000313" key="11">
    <source>
        <dbReference type="EMBL" id="CEJ08948.1"/>
    </source>
</evidence>
<dbReference type="RefSeq" id="WP_240983659.1">
    <property type="nucleotide sequence ID" value="NZ_CDGJ01000105.1"/>
</dbReference>